<dbReference type="SUPFAM" id="SSF54695">
    <property type="entry name" value="POZ domain"/>
    <property type="match status" value="1"/>
</dbReference>
<protein>
    <recommendedName>
        <fullName evidence="1">BTB domain-containing protein</fullName>
    </recommendedName>
</protein>
<comment type="caution">
    <text evidence="2">The sequence shown here is derived from an EMBL/GenBank/DDBJ whole genome shotgun (WGS) entry which is preliminary data.</text>
</comment>
<proteinExistence type="predicted"/>
<dbReference type="SMART" id="SM00225">
    <property type="entry name" value="BTB"/>
    <property type="match status" value="1"/>
</dbReference>
<evidence type="ECO:0000313" key="2">
    <source>
        <dbReference type="EMBL" id="KAK8852346.1"/>
    </source>
</evidence>
<dbReference type="InterPro" id="IPR000210">
    <property type="entry name" value="BTB/POZ_dom"/>
</dbReference>
<evidence type="ECO:0000313" key="3">
    <source>
        <dbReference type="Proteomes" id="UP001470230"/>
    </source>
</evidence>
<sequence>MQGLKLKILPIGDQEDLTIIFEDKEGSLHKIKTSKEEFLGKLRYFKQKANEIHHTNAIYIKEDVKYDIFANFINSIKTHEIEVDDSNYEHYYKLSQKYEYAELLALIQNFIENRPDINRIIEEYSNNSEDSEPNFEKEEILSKNLDFSIQNGNLHKLPLEMLNRILNSPKRNLKDHHLLFNFVIGIIEDRKMMKSEEENLLLLPSCLDYLQMTDREIEKLFSIEERTDFFKPLNIEARMKIFIEESNQLKSKFEIFEQQQKEKENGYIQRISKLENQLEIVFDFMKKYEENEKMIQKQIDEQNEFLLLNKTTVNEMKSFEQKTSELIEKNSQEQKLLKLTVDNINEKLNEVQLKANSIECKKGIFQYLFDSYKSNPVDQGLVEISGNSEDDENNKKIINMIIDPNFNDKWWVSQNEENSFFQIEFKKSIVLIDKYKLRVGNRYGKYKFTSWTLTGVTENGKEIVLDDVNSTKKLSKAKEATFSVQNHQYVQSVKLTMKGLNDCGDHVMDLGNIELYGLIR</sequence>
<name>A0ABR2HTG4_9EUKA</name>
<accession>A0ABR2HTG4</accession>
<dbReference type="Proteomes" id="UP001470230">
    <property type="component" value="Unassembled WGS sequence"/>
</dbReference>
<feature type="domain" description="BTB" evidence="1">
    <location>
        <begin position="15"/>
        <end position="115"/>
    </location>
</feature>
<organism evidence="2 3">
    <name type="scientific">Tritrichomonas musculus</name>
    <dbReference type="NCBI Taxonomy" id="1915356"/>
    <lineage>
        <taxon>Eukaryota</taxon>
        <taxon>Metamonada</taxon>
        <taxon>Parabasalia</taxon>
        <taxon>Tritrichomonadida</taxon>
        <taxon>Tritrichomonadidae</taxon>
        <taxon>Tritrichomonas</taxon>
    </lineage>
</organism>
<evidence type="ECO:0000259" key="1">
    <source>
        <dbReference type="SMART" id="SM00225"/>
    </source>
</evidence>
<dbReference type="Gene3D" id="3.30.710.10">
    <property type="entry name" value="Potassium Channel Kv1.1, Chain A"/>
    <property type="match status" value="1"/>
</dbReference>
<gene>
    <name evidence="2" type="ORF">M9Y10_017320</name>
</gene>
<dbReference type="EMBL" id="JAPFFF010000023">
    <property type="protein sequence ID" value="KAK8852346.1"/>
    <property type="molecule type" value="Genomic_DNA"/>
</dbReference>
<reference evidence="2 3" key="1">
    <citation type="submission" date="2024-04" db="EMBL/GenBank/DDBJ databases">
        <title>Tritrichomonas musculus Genome.</title>
        <authorList>
            <person name="Alves-Ferreira E."/>
            <person name="Grigg M."/>
            <person name="Lorenzi H."/>
            <person name="Galac M."/>
        </authorList>
    </citation>
    <scope>NUCLEOTIDE SEQUENCE [LARGE SCALE GENOMIC DNA]</scope>
    <source>
        <strain evidence="2 3">EAF2021</strain>
    </source>
</reference>
<dbReference type="InterPro" id="IPR011333">
    <property type="entry name" value="SKP1/BTB/POZ_sf"/>
</dbReference>
<keyword evidence="3" id="KW-1185">Reference proteome</keyword>